<dbReference type="RefSeq" id="WP_153466744.1">
    <property type="nucleotide sequence ID" value="NZ_WBOF01000002.1"/>
</dbReference>
<sequence>MLADPLTPHDSALIDAVAATAVTANCRAARVVLTQGRLFTPAPWPSSGAPRRGAPGPCHRNELRVARRLPGAYVEGYVLAPDHTARAHAWCAAADGTVLDPASPDGSDLAYLGVPMAWEFVAAFQKRTLTKTHFRGIFDSDVQARDAERILHAGVPIHGMVDLGRFPPPFDPELIPPKATS</sequence>
<accession>A0A6N7KWY9</accession>
<keyword evidence="2" id="KW-1185">Reference proteome</keyword>
<evidence type="ECO:0000313" key="2">
    <source>
        <dbReference type="Proteomes" id="UP000450000"/>
    </source>
</evidence>
<dbReference type="Proteomes" id="UP000450000">
    <property type="component" value="Unassembled WGS sequence"/>
</dbReference>
<reference evidence="1 2" key="1">
    <citation type="submission" date="2019-09" db="EMBL/GenBank/DDBJ databases">
        <title>Genome Sequences of Streptomyces kaniharaensis ATCC 21070.</title>
        <authorList>
            <person name="Zhu W."/>
            <person name="De Crecy-Lagard V."/>
            <person name="Richards N.G."/>
        </authorList>
    </citation>
    <scope>NUCLEOTIDE SEQUENCE [LARGE SCALE GENOMIC DNA]</scope>
    <source>
        <strain evidence="1 2">SF-557</strain>
    </source>
</reference>
<organism evidence="1 2">
    <name type="scientific">Streptomyces kaniharaensis</name>
    <dbReference type="NCBI Taxonomy" id="212423"/>
    <lineage>
        <taxon>Bacteria</taxon>
        <taxon>Bacillati</taxon>
        <taxon>Actinomycetota</taxon>
        <taxon>Actinomycetes</taxon>
        <taxon>Kitasatosporales</taxon>
        <taxon>Streptomycetaceae</taxon>
        <taxon>Streptomyces</taxon>
    </lineage>
</organism>
<dbReference type="EMBL" id="WBOF01000002">
    <property type="protein sequence ID" value="MQS15981.1"/>
    <property type="molecule type" value="Genomic_DNA"/>
</dbReference>
<dbReference type="OrthoDB" id="4224864at2"/>
<proteinExistence type="predicted"/>
<gene>
    <name evidence="1" type="ORF">F7Q99_27945</name>
</gene>
<comment type="caution">
    <text evidence="1">The sequence shown here is derived from an EMBL/GenBank/DDBJ whole genome shotgun (WGS) entry which is preliminary data.</text>
</comment>
<name>A0A6N7KWY9_9ACTN</name>
<dbReference type="AlphaFoldDB" id="A0A6N7KWY9"/>
<protein>
    <submittedName>
        <fullName evidence="1">Uncharacterized protein</fullName>
    </submittedName>
</protein>
<evidence type="ECO:0000313" key="1">
    <source>
        <dbReference type="EMBL" id="MQS15981.1"/>
    </source>
</evidence>